<evidence type="ECO:0000313" key="1">
    <source>
        <dbReference type="EMBL" id="KAL1509982.1"/>
    </source>
</evidence>
<protein>
    <submittedName>
        <fullName evidence="1">Uncharacterized protein</fullName>
    </submittedName>
</protein>
<reference evidence="1 2" key="1">
    <citation type="submission" date="2024-05" db="EMBL/GenBank/DDBJ databases">
        <title>Genetic variation in Jamaican populations of the coffee berry borer (Hypothenemus hampei).</title>
        <authorList>
            <person name="Errbii M."/>
            <person name="Myrie A."/>
        </authorList>
    </citation>
    <scope>NUCLEOTIDE SEQUENCE [LARGE SCALE GENOMIC DNA]</scope>
    <source>
        <strain evidence="1">JA-Hopewell-2020-01-JO</strain>
        <tissue evidence="1">Whole body</tissue>
    </source>
</reference>
<evidence type="ECO:0000313" key="2">
    <source>
        <dbReference type="Proteomes" id="UP001566132"/>
    </source>
</evidence>
<gene>
    <name evidence="1" type="ORF">ABEB36_004644</name>
</gene>
<name>A0ABD1F3Z9_HYPHA</name>
<organism evidence="1 2">
    <name type="scientific">Hypothenemus hampei</name>
    <name type="common">Coffee berry borer</name>
    <dbReference type="NCBI Taxonomy" id="57062"/>
    <lineage>
        <taxon>Eukaryota</taxon>
        <taxon>Metazoa</taxon>
        <taxon>Ecdysozoa</taxon>
        <taxon>Arthropoda</taxon>
        <taxon>Hexapoda</taxon>
        <taxon>Insecta</taxon>
        <taxon>Pterygota</taxon>
        <taxon>Neoptera</taxon>
        <taxon>Endopterygota</taxon>
        <taxon>Coleoptera</taxon>
        <taxon>Polyphaga</taxon>
        <taxon>Cucujiformia</taxon>
        <taxon>Curculionidae</taxon>
        <taxon>Scolytinae</taxon>
        <taxon>Hypothenemus</taxon>
    </lineage>
</organism>
<proteinExistence type="predicted"/>
<sequence length="103" mass="11538">MCTICKSCFRCSWGHIRHFWTNWVLDEYEVASLSDNSFSEISSECIKNFIANITCFELQVVKLQNGLIMTAKAADTCDSSSDESATIIDVEDGESFSDVISTF</sequence>
<comment type="caution">
    <text evidence="1">The sequence shown here is derived from an EMBL/GenBank/DDBJ whole genome shotgun (WGS) entry which is preliminary data.</text>
</comment>
<dbReference type="AlphaFoldDB" id="A0ABD1F3Z9"/>
<accession>A0ABD1F3Z9</accession>
<dbReference type="Proteomes" id="UP001566132">
    <property type="component" value="Unassembled WGS sequence"/>
</dbReference>
<keyword evidence="2" id="KW-1185">Reference proteome</keyword>
<dbReference type="EMBL" id="JBDJPC010000003">
    <property type="protein sequence ID" value="KAL1509982.1"/>
    <property type="molecule type" value="Genomic_DNA"/>
</dbReference>